<dbReference type="InterPro" id="IPR036188">
    <property type="entry name" value="FAD/NAD-bd_sf"/>
</dbReference>
<proteinExistence type="predicted"/>
<keyword evidence="2" id="KW-0285">Flavoprotein</keyword>
<name>A0A1G6HPR0_9ACTN</name>
<evidence type="ECO:0000256" key="2">
    <source>
        <dbReference type="ARBA" id="ARBA00022630"/>
    </source>
</evidence>
<dbReference type="PANTHER" id="PTHR43400:SF7">
    <property type="entry name" value="FAD-DEPENDENT OXIDOREDUCTASE 2 FAD BINDING DOMAIN-CONTAINING PROTEIN"/>
    <property type="match status" value="1"/>
</dbReference>
<accession>A0A1G6HPR0</accession>
<dbReference type="SUPFAM" id="SSF56425">
    <property type="entry name" value="Succinate dehydrogenase/fumarate reductase flavoprotein, catalytic domain"/>
    <property type="match status" value="1"/>
</dbReference>
<comment type="cofactor">
    <cofactor evidence="1">
        <name>FAD</name>
        <dbReference type="ChEBI" id="CHEBI:57692"/>
    </cofactor>
</comment>
<keyword evidence="4" id="KW-0560">Oxidoreductase</keyword>
<dbReference type="NCBIfam" id="NF006130">
    <property type="entry name" value="PRK08274.1"/>
    <property type="match status" value="1"/>
</dbReference>
<dbReference type="InterPro" id="IPR027477">
    <property type="entry name" value="Succ_DH/fumarate_Rdtase_cat_sf"/>
</dbReference>
<dbReference type="InterPro" id="IPR050315">
    <property type="entry name" value="FAD-oxidoreductase_2"/>
</dbReference>
<protein>
    <submittedName>
        <fullName evidence="6">Tricarballylate dehydrogenase</fullName>
    </submittedName>
</protein>
<keyword evidence="7" id="KW-1185">Reference proteome</keyword>
<dbReference type="SUPFAM" id="SSF51905">
    <property type="entry name" value="FAD/NAD(P)-binding domain"/>
    <property type="match status" value="1"/>
</dbReference>
<evidence type="ECO:0000259" key="5">
    <source>
        <dbReference type="Pfam" id="PF00890"/>
    </source>
</evidence>
<evidence type="ECO:0000256" key="1">
    <source>
        <dbReference type="ARBA" id="ARBA00001974"/>
    </source>
</evidence>
<evidence type="ECO:0000313" key="7">
    <source>
        <dbReference type="Proteomes" id="UP000199086"/>
    </source>
</evidence>
<dbReference type="OrthoDB" id="9813348at2"/>
<dbReference type="Proteomes" id="UP000199086">
    <property type="component" value="Unassembled WGS sequence"/>
</dbReference>
<evidence type="ECO:0000313" key="6">
    <source>
        <dbReference type="EMBL" id="SDB96287.1"/>
    </source>
</evidence>
<organism evidence="6 7">
    <name type="scientific">Raineyella antarctica</name>
    <dbReference type="NCBI Taxonomy" id="1577474"/>
    <lineage>
        <taxon>Bacteria</taxon>
        <taxon>Bacillati</taxon>
        <taxon>Actinomycetota</taxon>
        <taxon>Actinomycetes</taxon>
        <taxon>Propionibacteriales</taxon>
        <taxon>Propionibacteriaceae</taxon>
        <taxon>Raineyella</taxon>
    </lineage>
</organism>
<feature type="domain" description="FAD-dependent oxidoreductase 2 FAD-binding" evidence="5">
    <location>
        <begin position="18"/>
        <end position="444"/>
    </location>
</feature>
<dbReference type="InterPro" id="IPR012831">
    <property type="entry name" value="CobZ"/>
</dbReference>
<sequence length="477" mass="51622">MRHSRDGAAAAVLDQDWDVVVVGGGNAALVSAMSAHDHGARVLVLERSDVTFRGGNSRHTRNIRCVHEAGTPYNTGAYTFDEMWKDLCGIGTGPSDEELADLTLRESISVPAWMTAHGAQFQPPLAGVLHLGRTNTFFLGGGKALVNHYYRTLRSLGIPVLYQAKVTEFEFDGDRCTALLVEHAGATHRLRTKAVVTASGGFEANIPWLAKYWGDAAYNYLIRGPEHNDGLVLGKLLEAGARSAGEEKGFHSVACDARSPKFDGGIATRLDCIPFGVVLNNRHERFYDEGEDIWPKRYAIWGRNIAYQPDQIAYAYWDSKVQGMFLPPMYGVFSGDSIGAVATQLGQDPEAAEATIAAYNAGVARDASGRFDPAGKDGVSTSGLAIDKTNWAQAIDTGPFYGIPMRPGITFTYMGVQVDREARVRREDGSRFANVFAAGEIMSGNILSSGYMAGFGMTIGTVWGRIAGREAAIHVRD</sequence>
<dbReference type="EMBL" id="FMYF01000012">
    <property type="protein sequence ID" value="SDB96287.1"/>
    <property type="molecule type" value="Genomic_DNA"/>
</dbReference>
<dbReference type="Gene3D" id="3.50.50.60">
    <property type="entry name" value="FAD/NAD(P)-binding domain"/>
    <property type="match status" value="1"/>
</dbReference>
<dbReference type="InterPro" id="IPR003953">
    <property type="entry name" value="FAD-dep_OxRdtase_2_FAD-bd"/>
</dbReference>
<dbReference type="GO" id="GO:0033765">
    <property type="term" value="F:steroid dehydrogenase activity, acting on the CH-CH group of donors"/>
    <property type="evidence" value="ECO:0007669"/>
    <property type="project" value="UniProtKB-ARBA"/>
</dbReference>
<evidence type="ECO:0000256" key="4">
    <source>
        <dbReference type="ARBA" id="ARBA00023002"/>
    </source>
</evidence>
<dbReference type="PANTHER" id="PTHR43400">
    <property type="entry name" value="FUMARATE REDUCTASE"/>
    <property type="match status" value="1"/>
</dbReference>
<dbReference type="Pfam" id="PF00890">
    <property type="entry name" value="FAD_binding_2"/>
    <property type="match status" value="1"/>
</dbReference>
<dbReference type="Gene3D" id="3.90.700.10">
    <property type="entry name" value="Succinate dehydrogenase/fumarate reductase flavoprotein, catalytic domain"/>
    <property type="match status" value="1"/>
</dbReference>
<dbReference type="STRING" id="1577474.GA0111570_11211"/>
<gene>
    <name evidence="6" type="ORF">GA0111570_11211</name>
</gene>
<keyword evidence="3" id="KW-0274">FAD</keyword>
<dbReference type="RefSeq" id="WP_092612927.1">
    <property type="nucleotide sequence ID" value="NZ_FMYF01000012.1"/>
</dbReference>
<reference evidence="6 7" key="1">
    <citation type="submission" date="2016-06" db="EMBL/GenBank/DDBJ databases">
        <authorList>
            <person name="Olsen C.W."/>
            <person name="Carey S."/>
            <person name="Hinshaw L."/>
            <person name="Karasin A.I."/>
        </authorList>
    </citation>
    <scope>NUCLEOTIDE SEQUENCE [LARGE SCALE GENOMIC DNA]</scope>
    <source>
        <strain evidence="6 7">LZ-22</strain>
    </source>
</reference>
<evidence type="ECO:0000256" key="3">
    <source>
        <dbReference type="ARBA" id="ARBA00022827"/>
    </source>
</evidence>
<dbReference type="AlphaFoldDB" id="A0A1G6HPR0"/>
<dbReference type="NCBIfam" id="TIGR02485">
    <property type="entry name" value="CobZ_N-term"/>
    <property type="match status" value="1"/>
</dbReference>